<feature type="region of interest" description="Disordered" evidence="18">
    <location>
        <begin position="257"/>
        <end position="288"/>
    </location>
</feature>
<keyword evidence="7 17" id="KW-0819">tRNA processing</keyword>
<evidence type="ECO:0000256" key="8">
    <source>
        <dbReference type="ARBA" id="ARBA00022723"/>
    </source>
</evidence>
<keyword evidence="8 17" id="KW-0479">Metal-binding</keyword>
<evidence type="ECO:0000256" key="6">
    <source>
        <dbReference type="ARBA" id="ARBA00022485"/>
    </source>
</evidence>
<feature type="binding site" evidence="17">
    <location>
        <position position="12"/>
    </location>
    <ligand>
        <name>[4Fe-4S] cluster</name>
        <dbReference type="ChEBI" id="CHEBI:49883"/>
    </ligand>
</feature>
<comment type="caution">
    <text evidence="19">The sequence shown here is derived from an EMBL/GenBank/DDBJ whole genome shotgun (WGS) entry which is preliminary data.</text>
</comment>
<keyword evidence="6 17" id="KW-0004">4Fe-4S</keyword>
<dbReference type="HAMAP" id="MF_02089">
    <property type="entry name" value="QueH"/>
    <property type="match status" value="1"/>
</dbReference>
<evidence type="ECO:0000256" key="4">
    <source>
        <dbReference type="ARBA" id="ARBA00012622"/>
    </source>
</evidence>
<dbReference type="EC" id="1.17.99.6" evidence="4 17"/>
<keyword evidence="11 17" id="KW-0408">Iron</keyword>
<proteinExistence type="inferred from homology"/>
<dbReference type="EMBL" id="JAYMFH010000005">
    <property type="protein sequence ID" value="MEC4294794.1"/>
    <property type="molecule type" value="Genomic_DNA"/>
</dbReference>
<evidence type="ECO:0000313" key="19">
    <source>
        <dbReference type="EMBL" id="MEC4294794.1"/>
    </source>
</evidence>
<evidence type="ECO:0000256" key="7">
    <source>
        <dbReference type="ARBA" id="ARBA00022694"/>
    </source>
</evidence>
<evidence type="ECO:0000256" key="10">
    <source>
        <dbReference type="ARBA" id="ARBA00023002"/>
    </source>
</evidence>
<evidence type="ECO:0000256" key="18">
    <source>
        <dbReference type="SAM" id="MobiDB-lite"/>
    </source>
</evidence>
<keyword evidence="13 17" id="KW-1015">Disulfide bond</keyword>
<dbReference type="InterPro" id="IPR003828">
    <property type="entry name" value="QueH"/>
</dbReference>
<comment type="pathway">
    <text evidence="2 17">tRNA modification; tRNA-queuosine biosynthesis.</text>
</comment>
<sequence length="304" mass="33476">MPLERILLHACCGPCSLEPVRILRSEGAEPVVFYANSNIHPADEYARRLATLRAWAAGEGLEVVEGTYDAEEWEAVVGRVGDAAEAKFGVIVNEEGDAEAAPHAGANSASRPNLAGDGFSRPSPSEATPLGRDGASPAPAEGATEARAAREARCRACYRLRFEEAARYAREHGFTAVGTTLSVSPYQYTRIIREELERACEREGVEARFADYRPYYDEATRRSREGGMYRQNYCGCRFSDAEAAAERDQRRAARRAAREAELAAHAHERAAEEAKRARNRAEKQAYAEAQAKKRAILKALRAQQ</sequence>
<evidence type="ECO:0000256" key="11">
    <source>
        <dbReference type="ARBA" id="ARBA00023004"/>
    </source>
</evidence>
<evidence type="ECO:0000256" key="14">
    <source>
        <dbReference type="ARBA" id="ARBA00023284"/>
    </source>
</evidence>
<evidence type="ECO:0000256" key="1">
    <source>
        <dbReference type="ARBA" id="ARBA00002268"/>
    </source>
</evidence>
<dbReference type="RefSeq" id="WP_326438052.1">
    <property type="nucleotide sequence ID" value="NZ_JAYMFH010000005.1"/>
</dbReference>
<comment type="function">
    <text evidence="1 17">Catalyzes the conversion of epoxyqueuosine (oQ) to queuosine (Q), which is a hypermodified base found in the wobble positions of tRNA(Asp), tRNA(Asn), tRNA(His) and tRNA(Tyr).</text>
</comment>
<feature type="binding site" evidence="17">
    <location>
        <position position="157"/>
    </location>
    <ligand>
        <name>[4Fe-4S] cluster</name>
        <dbReference type="ChEBI" id="CHEBI:49883"/>
    </ligand>
</feature>
<evidence type="ECO:0000256" key="12">
    <source>
        <dbReference type="ARBA" id="ARBA00023014"/>
    </source>
</evidence>
<comment type="catalytic activity">
    <reaction evidence="16 17">
        <text>epoxyqueuosine(34) in tRNA + AH2 = queuosine(34) in tRNA + A + H2O</text>
        <dbReference type="Rhea" id="RHEA:32159"/>
        <dbReference type="Rhea" id="RHEA-COMP:18571"/>
        <dbReference type="Rhea" id="RHEA-COMP:18582"/>
        <dbReference type="ChEBI" id="CHEBI:13193"/>
        <dbReference type="ChEBI" id="CHEBI:15377"/>
        <dbReference type="ChEBI" id="CHEBI:17499"/>
        <dbReference type="ChEBI" id="CHEBI:194431"/>
        <dbReference type="ChEBI" id="CHEBI:194443"/>
        <dbReference type="EC" id="1.17.99.6"/>
    </reaction>
</comment>
<reference evidence="19 20" key="1">
    <citation type="submission" date="2024-01" db="EMBL/GenBank/DDBJ databases">
        <title>novel species in genus Adlercreutzia.</title>
        <authorList>
            <person name="Liu X."/>
        </authorList>
    </citation>
    <scope>NUCLEOTIDE SEQUENCE [LARGE SCALE GENOMIC DNA]</scope>
    <source>
        <strain evidence="19 20">R22</strain>
    </source>
</reference>
<keyword evidence="9 17" id="KW-0671">Queuosine biosynthesis</keyword>
<evidence type="ECO:0000256" key="16">
    <source>
        <dbReference type="ARBA" id="ARBA00047415"/>
    </source>
</evidence>
<evidence type="ECO:0000256" key="9">
    <source>
        <dbReference type="ARBA" id="ARBA00022785"/>
    </source>
</evidence>
<keyword evidence="20" id="KW-1185">Reference proteome</keyword>
<keyword evidence="14 17" id="KW-0676">Redox-active center</keyword>
<protein>
    <recommendedName>
        <fullName evidence="5 17">Epoxyqueuosine reductase QueH</fullName>
        <ecNumber evidence="4 17">1.17.99.6</ecNumber>
    </recommendedName>
    <alternativeName>
        <fullName evidence="15 17">Queuosine biosynthesis protein QueH</fullName>
    </alternativeName>
</protein>
<evidence type="ECO:0000256" key="15">
    <source>
        <dbReference type="ARBA" id="ARBA00031446"/>
    </source>
</evidence>
<feature type="region of interest" description="Disordered" evidence="18">
    <location>
        <begin position="99"/>
        <end position="144"/>
    </location>
</feature>
<evidence type="ECO:0000313" key="20">
    <source>
        <dbReference type="Proteomes" id="UP001343724"/>
    </source>
</evidence>
<keyword evidence="12 17" id="KW-0411">Iron-sulfur</keyword>
<evidence type="ECO:0000256" key="2">
    <source>
        <dbReference type="ARBA" id="ARBA00004691"/>
    </source>
</evidence>
<evidence type="ECO:0000256" key="13">
    <source>
        <dbReference type="ARBA" id="ARBA00023157"/>
    </source>
</evidence>
<feature type="disulfide bond" description="Redox-active" evidence="17">
    <location>
        <begin position="234"/>
        <end position="236"/>
    </location>
</feature>
<evidence type="ECO:0000256" key="17">
    <source>
        <dbReference type="HAMAP-Rule" id="MF_02089"/>
    </source>
</evidence>
<dbReference type="Pfam" id="PF02677">
    <property type="entry name" value="QueH"/>
    <property type="match status" value="2"/>
</dbReference>
<evidence type="ECO:0000256" key="3">
    <source>
        <dbReference type="ARBA" id="ARBA00008207"/>
    </source>
</evidence>
<gene>
    <name evidence="17" type="primary">queH</name>
    <name evidence="19" type="ORF">VJ920_05695</name>
</gene>
<feature type="binding site" evidence="17">
    <location>
        <position position="11"/>
    </location>
    <ligand>
        <name>[4Fe-4S] cluster</name>
        <dbReference type="ChEBI" id="CHEBI:49883"/>
    </ligand>
</feature>
<keyword evidence="10 17" id="KW-0560">Oxidoreductase</keyword>
<accession>A0ABU6IY98</accession>
<dbReference type="Proteomes" id="UP001343724">
    <property type="component" value="Unassembled WGS sequence"/>
</dbReference>
<dbReference type="PANTHER" id="PTHR36701">
    <property type="entry name" value="EPOXYQUEUOSINE REDUCTASE QUEH"/>
    <property type="match status" value="1"/>
</dbReference>
<dbReference type="PANTHER" id="PTHR36701:SF1">
    <property type="entry name" value="EPOXYQUEUOSINE REDUCTASE QUEH"/>
    <property type="match status" value="1"/>
</dbReference>
<feature type="binding site" evidence="17">
    <location>
        <position position="154"/>
    </location>
    <ligand>
        <name>[4Fe-4S] cluster</name>
        <dbReference type="ChEBI" id="CHEBI:49883"/>
    </ligand>
</feature>
<comment type="similarity">
    <text evidence="3 17">Belongs to the QueH family.</text>
</comment>
<feature type="compositionally biased region" description="Basic and acidic residues" evidence="18">
    <location>
        <begin position="257"/>
        <end position="285"/>
    </location>
</feature>
<organism evidence="19 20">
    <name type="scientific">Adlercreutzia shanghongiae</name>
    <dbReference type="NCBI Taxonomy" id="3111773"/>
    <lineage>
        <taxon>Bacteria</taxon>
        <taxon>Bacillati</taxon>
        <taxon>Actinomycetota</taxon>
        <taxon>Coriobacteriia</taxon>
        <taxon>Eggerthellales</taxon>
        <taxon>Eggerthellaceae</taxon>
        <taxon>Adlercreutzia</taxon>
    </lineage>
</organism>
<name>A0ABU6IY98_9ACTN</name>
<evidence type="ECO:0000256" key="5">
    <source>
        <dbReference type="ARBA" id="ARBA00016895"/>
    </source>
</evidence>